<dbReference type="AlphaFoldDB" id="A0A367YJ37"/>
<keyword evidence="8" id="KW-1185">Reference proteome</keyword>
<dbReference type="OrthoDB" id="121932at2759"/>
<dbReference type="GO" id="GO:0007064">
    <property type="term" value="P:mitotic sister chromatid cohesion"/>
    <property type="evidence" value="ECO:0007669"/>
    <property type="project" value="InterPro"/>
</dbReference>
<dbReference type="GO" id="GO:0031390">
    <property type="term" value="C:Ctf18 RFC-like complex"/>
    <property type="evidence" value="ECO:0007669"/>
    <property type="project" value="InterPro"/>
</dbReference>
<organism evidence="7 8">
    <name type="scientific">Candida viswanathii</name>
    <dbReference type="NCBI Taxonomy" id="5486"/>
    <lineage>
        <taxon>Eukaryota</taxon>
        <taxon>Fungi</taxon>
        <taxon>Dikarya</taxon>
        <taxon>Ascomycota</taxon>
        <taxon>Saccharomycotina</taxon>
        <taxon>Pichiomycetes</taxon>
        <taxon>Debaryomycetaceae</taxon>
        <taxon>Candida/Lodderomyces clade</taxon>
        <taxon>Candida</taxon>
    </lineage>
</organism>
<keyword evidence="4" id="KW-0539">Nucleus</keyword>
<name>A0A367YJ37_9ASCO</name>
<keyword evidence="2" id="KW-0235">DNA replication</keyword>
<dbReference type="STRING" id="5486.A0A367YJ37"/>
<evidence type="ECO:0000256" key="5">
    <source>
        <dbReference type="ARBA" id="ARBA00023306"/>
    </source>
</evidence>
<comment type="similarity">
    <text evidence="6">Belongs to the CTF8 family.</text>
</comment>
<dbReference type="InterPro" id="IPR018607">
    <property type="entry name" value="Ctf8"/>
</dbReference>
<dbReference type="GO" id="GO:0003677">
    <property type="term" value="F:DNA binding"/>
    <property type="evidence" value="ECO:0007669"/>
    <property type="project" value="UniProtKB-KW"/>
</dbReference>
<gene>
    <name evidence="7" type="primary">CTF8_0</name>
    <name evidence="7" type="ORF">Cantr_01578</name>
</gene>
<evidence type="ECO:0000313" key="7">
    <source>
        <dbReference type="EMBL" id="RCK65864.1"/>
    </source>
</evidence>
<comment type="subcellular location">
    <subcellularLocation>
        <location evidence="1">Nucleus</location>
    </subcellularLocation>
</comment>
<protein>
    <submittedName>
        <fullName evidence="7">Chromosome transmission fidelity protein 8</fullName>
    </submittedName>
</protein>
<keyword evidence="5" id="KW-0131">Cell cycle</keyword>
<evidence type="ECO:0000256" key="2">
    <source>
        <dbReference type="ARBA" id="ARBA00022705"/>
    </source>
</evidence>
<evidence type="ECO:0000256" key="3">
    <source>
        <dbReference type="ARBA" id="ARBA00023125"/>
    </source>
</evidence>
<sequence>MPTATIDCSLAHDILSSPSDNLIFTPYGLTLLEIQGELNLPLEYPTGEPQSAEDAEYLSNFTTVKDVYHAVKFGNLVFDAHDDKKVTLFIGKSQRLLGNVVKLQTPLAVLRIPTNRNEDDMDDDEDDQTIKLVDIVKAKLIFKQRPLPIM</sequence>
<dbReference type="GO" id="GO:0006260">
    <property type="term" value="P:DNA replication"/>
    <property type="evidence" value="ECO:0007669"/>
    <property type="project" value="UniProtKB-KW"/>
</dbReference>
<evidence type="ECO:0000256" key="1">
    <source>
        <dbReference type="ARBA" id="ARBA00004123"/>
    </source>
</evidence>
<evidence type="ECO:0000313" key="8">
    <source>
        <dbReference type="Proteomes" id="UP000253472"/>
    </source>
</evidence>
<accession>A0A367YJ37</accession>
<evidence type="ECO:0000256" key="6">
    <source>
        <dbReference type="ARBA" id="ARBA00038447"/>
    </source>
</evidence>
<dbReference type="Pfam" id="PF09696">
    <property type="entry name" value="Ctf8"/>
    <property type="match status" value="1"/>
</dbReference>
<dbReference type="PANTHER" id="PTHR28605:SF1">
    <property type="entry name" value="CHROMOSOME TRANSMISSION FIDELITY FACTOR 8"/>
    <property type="match status" value="1"/>
</dbReference>
<proteinExistence type="inferred from homology"/>
<keyword evidence="3" id="KW-0238">DNA-binding</keyword>
<evidence type="ECO:0000256" key="4">
    <source>
        <dbReference type="ARBA" id="ARBA00023242"/>
    </source>
</evidence>
<dbReference type="EMBL" id="QLNQ01000019">
    <property type="protein sequence ID" value="RCK65864.1"/>
    <property type="molecule type" value="Genomic_DNA"/>
</dbReference>
<dbReference type="PANTHER" id="PTHR28605">
    <property type="entry name" value="CTF8, CHROMOSOME TRANSMISSION FIDELITY FACTOR 8 HOMOLOG (S. CEREVISIAE)"/>
    <property type="match status" value="1"/>
</dbReference>
<dbReference type="Proteomes" id="UP000253472">
    <property type="component" value="Unassembled WGS sequence"/>
</dbReference>
<reference evidence="7 8" key="1">
    <citation type="submission" date="2018-06" db="EMBL/GenBank/DDBJ databases">
        <title>Whole genome sequencing of Candida tropicalis (genome annotated by CSBL at Korea University).</title>
        <authorList>
            <person name="Ahn J."/>
        </authorList>
    </citation>
    <scope>NUCLEOTIDE SEQUENCE [LARGE SCALE GENOMIC DNA]</scope>
    <source>
        <strain evidence="7 8">ATCC 20962</strain>
    </source>
</reference>
<comment type="caution">
    <text evidence="7">The sequence shown here is derived from an EMBL/GenBank/DDBJ whole genome shotgun (WGS) entry which is preliminary data.</text>
</comment>